<evidence type="ECO:0000313" key="3">
    <source>
        <dbReference type="Proteomes" id="UP001590951"/>
    </source>
</evidence>
<comment type="caution">
    <text evidence="2">The sequence shown here is derived from an EMBL/GenBank/DDBJ whole genome shotgun (WGS) entry which is preliminary data.</text>
</comment>
<evidence type="ECO:0000313" key="2">
    <source>
        <dbReference type="EMBL" id="KAL2053794.1"/>
    </source>
</evidence>
<protein>
    <submittedName>
        <fullName evidence="2">Uncharacterized protein</fullName>
    </submittedName>
</protein>
<gene>
    <name evidence="2" type="ORF">ABVK25_006099</name>
</gene>
<organism evidence="2 3">
    <name type="scientific">Lepraria finkii</name>
    <dbReference type="NCBI Taxonomy" id="1340010"/>
    <lineage>
        <taxon>Eukaryota</taxon>
        <taxon>Fungi</taxon>
        <taxon>Dikarya</taxon>
        <taxon>Ascomycota</taxon>
        <taxon>Pezizomycotina</taxon>
        <taxon>Lecanoromycetes</taxon>
        <taxon>OSLEUM clade</taxon>
        <taxon>Lecanoromycetidae</taxon>
        <taxon>Lecanorales</taxon>
        <taxon>Lecanorineae</taxon>
        <taxon>Stereocaulaceae</taxon>
        <taxon>Lepraria</taxon>
    </lineage>
</organism>
<sequence length="366" mass="40518">MGPALAPINTVIQGTKDFEYVNQRLMGSGVFYTRVRAVNSGTGSIVSLSIACASPQSSDIVDSGIPMESTTASSIWGYDVCGTLKPISTNSDPFFSLKGPRPKPLALISPDSKIQCNSPDCPIKGIPHNVGRYFQDGLHPLKDEADDVIRFFNCTVPPPDITRASMRMGYEQASQADKDEVRQYQKHHMWPPFNSEPSTPRLRDPDHTLPARYAHLIDMASSDITVNWVIESSASTQAPPVPERNPLRIQIRLPTREERLRSLRITDFEDSDDENYVSDGSNGDDTESKVINPRYPMAGSYAADNDDEVPTSPGARREVPEGPELRRVHLHLQAKILGQTGQLVHGPDSPPTDWEELVDAWRNTDN</sequence>
<dbReference type="Proteomes" id="UP001590951">
    <property type="component" value="Unassembled WGS sequence"/>
</dbReference>
<accession>A0ABR4BAD0</accession>
<dbReference type="EMBL" id="JBHFEH010000019">
    <property type="protein sequence ID" value="KAL2053794.1"/>
    <property type="molecule type" value="Genomic_DNA"/>
</dbReference>
<feature type="region of interest" description="Disordered" evidence="1">
    <location>
        <begin position="271"/>
        <end position="323"/>
    </location>
</feature>
<proteinExistence type="predicted"/>
<reference evidence="2 3" key="1">
    <citation type="submission" date="2024-09" db="EMBL/GenBank/DDBJ databases">
        <title>Rethinking Asexuality: The Enigmatic Case of Functional Sexual Genes in Lepraria (Stereocaulaceae).</title>
        <authorList>
            <person name="Doellman M."/>
            <person name="Sun Y."/>
            <person name="Barcenas-Pena A."/>
            <person name="Lumbsch H.T."/>
            <person name="Grewe F."/>
        </authorList>
    </citation>
    <scope>NUCLEOTIDE SEQUENCE [LARGE SCALE GENOMIC DNA]</scope>
    <source>
        <strain evidence="2 3">Grewe 0041</strain>
    </source>
</reference>
<name>A0ABR4BAD0_9LECA</name>
<evidence type="ECO:0000256" key="1">
    <source>
        <dbReference type="SAM" id="MobiDB-lite"/>
    </source>
</evidence>
<keyword evidence="3" id="KW-1185">Reference proteome</keyword>